<keyword evidence="4 10" id="KW-0812">Transmembrane</keyword>
<evidence type="ECO:0000313" key="13">
    <source>
        <dbReference type="Proteomes" id="UP000002654"/>
    </source>
</evidence>
<keyword evidence="11" id="KW-0175">Coiled coil</keyword>
<dbReference type="GO" id="GO:0016471">
    <property type="term" value="C:vacuolar proton-transporting V-type ATPase complex"/>
    <property type="evidence" value="ECO:0007669"/>
    <property type="project" value="TreeGrafter"/>
</dbReference>
<dbReference type="PATRIC" id="fig|768679.9.peg.1570"/>
<gene>
    <name evidence="12" type="primary">atpI-1</name>
    <name evidence="12" type="ordered locus">TTX_1551</name>
</gene>
<keyword evidence="13" id="KW-1185">Reference proteome</keyword>
<dbReference type="PaxDb" id="768679-TTX_1551"/>
<dbReference type="RefSeq" id="WP_014127430.1">
    <property type="nucleotide sequence ID" value="NC_016070.1"/>
</dbReference>
<organism evidence="12 13">
    <name type="scientific">Thermoproteus tenax (strain ATCC 35583 / DSM 2078 / JCM 9277 / NBRC 100435 / Kra 1)</name>
    <dbReference type="NCBI Taxonomy" id="768679"/>
    <lineage>
        <taxon>Archaea</taxon>
        <taxon>Thermoproteota</taxon>
        <taxon>Thermoprotei</taxon>
        <taxon>Thermoproteales</taxon>
        <taxon>Thermoproteaceae</taxon>
        <taxon>Thermoproteus</taxon>
    </lineage>
</organism>
<protein>
    <recommendedName>
        <fullName evidence="9 10">A-type ATP synthase subunit I</fullName>
    </recommendedName>
</protein>
<feature type="coiled-coil region" evidence="11">
    <location>
        <begin position="82"/>
        <end position="109"/>
    </location>
</feature>
<dbReference type="HOGENOM" id="CLU_020397_0_0_2"/>
<dbReference type="eggNOG" id="arCOG04138">
    <property type="taxonomic scope" value="Archaea"/>
</dbReference>
<evidence type="ECO:0000256" key="4">
    <source>
        <dbReference type="ARBA" id="ARBA00022692"/>
    </source>
</evidence>
<evidence type="ECO:0000256" key="8">
    <source>
        <dbReference type="ARBA" id="ARBA00059506"/>
    </source>
</evidence>
<evidence type="ECO:0000256" key="6">
    <source>
        <dbReference type="ARBA" id="ARBA00023065"/>
    </source>
</evidence>
<evidence type="ECO:0000256" key="1">
    <source>
        <dbReference type="ARBA" id="ARBA00004141"/>
    </source>
</evidence>
<dbReference type="Proteomes" id="UP000002654">
    <property type="component" value="Chromosome"/>
</dbReference>
<evidence type="ECO:0000256" key="2">
    <source>
        <dbReference type="ARBA" id="ARBA00009904"/>
    </source>
</evidence>
<evidence type="ECO:0000313" key="12">
    <source>
        <dbReference type="EMBL" id="CCC82176.1"/>
    </source>
</evidence>
<comment type="function">
    <text evidence="8">Component of the A-type ATP synthase that produces ATP from ADP in the presence of a proton gradient across the membrane.</text>
</comment>
<feature type="transmembrane region" description="Helical" evidence="10">
    <location>
        <begin position="726"/>
        <end position="750"/>
    </location>
</feature>
<proteinExistence type="inferred from homology"/>
<dbReference type="STRING" id="768679.TTX_1551"/>
<dbReference type="GO" id="GO:0033179">
    <property type="term" value="C:proton-transporting V-type ATPase, V0 domain"/>
    <property type="evidence" value="ECO:0007669"/>
    <property type="project" value="InterPro"/>
</dbReference>
<evidence type="ECO:0000256" key="3">
    <source>
        <dbReference type="ARBA" id="ARBA00022448"/>
    </source>
</evidence>
<evidence type="ECO:0000256" key="11">
    <source>
        <dbReference type="SAM" id="Coils"/>
    </source>
</evidence>
<dbReference type="EMBL" id="FN869859">
    <property type="protein sequence ID" value="CCC82176.1"/>
    <property type="molecule type" value="Genomic_DNA"/>
</dbReference>
<dbReference type="PANTHER" id="PTHR11629">
    <property type="entry name" value="VACUOLAR PROTON ATPASES"/>
    <property type="match status" value="1"/>
</dbReference>
<feature type="transmembrane region" description="Helical" evidence="10">
    <location>
        <begin position="468"/>
        <end position="499"/>
    </location>
</feature>
<accession>G4RKT1</accession>
<keyword evidence="5 10" id="KW-1133">Transmembrane helix</keyword>
<dbReference type="GO" id="GO:0016787">
    <property type="term" value="F:hydrolase activity"/>
    <property type="evidence" value="ECO:0007669"/>
    <property type="project" value="UniProtKB-KW"/>
</dbReference>
<evidence type="ECO:0000256" key="9">
    <source>
        <dbReference type="ARBA" id="ARBA00068671"/>
    </source>
</evidence>
<feature type="transmembrane region" description="Helical" evidence="10">
    <location>
        <begin position="511"/>
        <end position="530"/>
    </location>
</feature>
<evidence type="ECO:0000256" key="7">
    <source>
        <dbReference type="ARBA" id="ARBA00023136"/>
    </source>
</evidence>
<feature type="transmembrane region" description="Helical" evidence="10">
    <location>
        <begin position="642"/>
        <end position="663"/>
    </location>
</feature>
<feature type="transmembrane region" description="Helical" evidence="10">
    <location>
        <begin position="601"/>
        <end position="622"/>
    </location>
</feature>
<reference evidence="12 13" key="1">
    <citation type="journal article" date="2011" name="PLoS ONE">
        <title>The complete genome sequence of Thermoproteus tenax: a physiologically versatile member of the Crenarchaeota.</title>
        <authorList>
            <person name="Siebers B."/>
            <person name="Zaparty M."/>
            <person name="Raddatz G."/>
            <person name="Tjaden B."/>
            <person name="Albers S.V."/>
            <person name="Bell S.D."/>
            <person name="Blombach F."/>
            <person name="Kletzin A."/>
            <person name="Kyrpides N."/>
            <person name="Lanz C."/>
            <person name="Plagens A."/>
            <person name="Rampp M."/>
            <person name="Rosinus A."/>
            <person name="von Jan M."/>
            <person name="Makarova K.S."/>
            <person name="Klenk H.P."/>
            <person name="Schuster S.C."/>
            <person name="Hensel R."/>
        </authorList>
    </citation>
    <scope>NUCLEOTIDE SEQUENCE [LARGE SCALE GENOMIC DNA]</scope>
    <source>
        <strain evidence="13">ATCC 35583 / DSM 2078 / JCM 9277 / NBRC 100435 / Kra 1</strain>
    </source>
</reference>
<dbReference type="GO" id="GO:0051117">
    <property type="term" value="F:ATPase binding"/>
    <property type="evidence" value="ECO:0007669"/>
    <property type="project" value="TreeGrafter"/>
</dbReference>
<dbReference type="InterPro" id="IPR002490">
    <property type="entry name" value="V-ATPase_116kDa_su"/>
</dbReference>
<dbReference type="Pfam" id="PF01496">
    <property type="entry name" value="V_ATPase_I"/>
    <property type="match status" value="1"/>
</dbReference>
<name>G4RKT1_THETK</name>
<evidence type="ECO:0000256" key="10">
    <source>
        <dbReference type="RuleBase" id="RU361189"/>
    </source>
</evidence>
<dbReference type="GO" id="GO:0046961">
    <property type="term" value="F:proton-transporting ATPase activity, rotational mechanism"/>
    <property type="evidence" value="ECO:0007669"/>
    <property type="project" value="InterPro"/>
</dbReference>
<feature type="transmembrane region" description="Helical" evidence="10">
    <location>
        <begin position="699"/>
        <end position="719"/>
    </location>
</feature>
<keyword evidence="3 10" id="KW-0813">Transport</keyword>
<keyword evidence="12" id="KW-0378">Hydrolase</keyword>
<dbReference type="AlphaFoldDB" id="G4RKT1"/>
<dbReference type="KEGG" id="ttn:TTX_1551"/>
<comment type="subcellular location">
    <subcellularLocation>
        <location evidence="1">Membrane</location>
        <topology evidence="1">Multi-pass membrane protein</topology>
    </subcellularLocation>
</comment>
<sequence length="778" mass="87216">MPVERIVEFRVAAPIDILPEIIFYIGKTRVAMFEDRHPRLVRPRDPEVVQRLRRLDEIISFISQYYQPNIVSLPRLPLISLLDQIENEMMNLFNELRSSVEQLQALKSRLLIASVISQIKGYSLPKTEVLDSYIVIPGKYLNEIISISKNFGASNIYLKDAILITIEKSKSKLLLQALNKLGVPVLSFEDIEKIEDPNELNNKIVELNEKIKNIISKNKEAIDRAYTLKYALTLVIETFNKSAIAEGEELGHLFSSLASEIERLHKEIDELKAIREVIGALKSLGKTSLRIPEELELYAEVADVSQATPIKIGDRVAYFARSGTKGIKVPRQYLEDVPSSLNVIDETLKSAHKSLEGRMRDLETLKRIYEEYSTYGDYRWDLHRDVASIIFYVQEKDVQKIDDVLTDAIKALSIKIDIIRKIRYKYFDKIPAERRPTLEKFPAPVRQIVNKIAYMYGVPSAEEISPSILVAVLFPVFFGWMFGDLGHGALLFLLGLFLYTKLFGGKYKDWGVIWMTTGILSMIFGGIVYGEVFGLPLSSLGVGWDGLVHMFQPVVGPQMGTAIETEGIFLDLLIALLFGYLIMAGSFSLKIVNFIIKGEGDMALGIGLPILLVYVSAGMIVFNLLRAVLPMPDAMLAVVDLPWIYILIISIILLIIGSIYLLLKYKKYEEKPPIGLEMAVGLVEGIFGGLANVPSFARLMILILMHAIFTKMVAGWALAIASSGNLAAAITIAIVFNGLIAVGEGFMSLVQSLRLTFYETLSKFYEGRGRLFTPLALP</sequence>
<evidence type="ECO:0000256" key="5">
    <source>
        <dbReference type="ARBA" id="ARBA00022989"/>
    </source>
</evidence>
<comment type="similarity">
    <text evidence="2 10">Belongs to the V-ATPase 116 kDa subunit family.</text>
</comment>
<keyword evidence="7 10" id="KW-0472">Membrane</keyword>
<feature type="transmembrane region" description="Helical" evidence="10">
    <location>
        <begin position="568"/>
        <end position="589"/>
    </location>
</feature>
<dbReference type="PANTHER" id="PTHR11629:SF63">
    <property type="entry name" value="V-TYPE PROTON ATPASE SUBUNIT A"/>
    <property type="match status" value="1"/>
</dbReference>
<dbReference type="GO" id="GO:0007035">
    <property type="term" value="P:vacuolar acidification"/>
    <property type="evidence" value="ECO:0007669"/>
    <property type="project" value="TreeGrafter"/>
</dbReference>
<dbReference type="GeneID" id="11262428"/>
<keyword evidence="6 10" id="KW-0406">Ion transport</keyword>